<dbReference type="SUPFAM" id="SSF56112">
    <property type="entry name" value="Protein kinase-like (PK-like)"/>
    <property type="match status" value="1"/>
</dbReference>
<dbReference type="EnsemblMetazoa" id="G1427.2">
    <property type="protein sequence ID" value="G1427.2:cds"/>
    <property type="gene ID" value="G1427"/>
</dbReference>
<evidence type="ECO:0000313" key="9">
    <source>
        <dbReference type="Proteomes" id="UP000005408"/>
    </source>
</evidence>
<evidence type="ECO:0000256" key="5">
    <source>
        <dbReference type="ARBA" id="ARBA00022777"/>
    </source>
</evidence>
<evidence type="ECO:0000256" key="6">
    <source>
        <dbReference type="ARBA" id="ARBA00022840"/>
    </source>
</evidence>
<reference evidence="8" key="1">
    <citation type="submission" date="2022-08" db="UniProtKB">
        <authorList>
            <consortium name="EnsemblMetazoa"/>
        </authorList>
    </citation>
    <scope>IDENTIFICATION</scope>
    <source>
        <strain evidence="8">05x7-T-G4-1.051#20</strain>
    </source>
</reference>
<name>A0A8W8IJJ7_MAGGI</name>
<dbReference type="GO" id="GO:0005524">
    <property type="term" value="F:ATP binding"/>
    <property type="evidence" value="ECO:0007669"/>
    <property type="project" value="UniProtKB-KW"/>
</dbReference>
<dbReference type="PROSITE" id="PS50011">
    <property type="entry name" value="PROTEIN_KINASE_DOM"/>
    <property type="match status" value="1"/>
</dbReference>
<evidence type="ECO:0000259" key="7">
    <source>
        <dbReference type="PROSITE" id="PS50011"/>
    </source>
</evidence>
<evidence type="ECO:0000256" key="3">
    <source>
        <dbReference type="ARBA" id="ARBA00022679"/>
    </source>
</evidence>
<keyword evidence="6" id="KW-0067">ATP-binding</keyword>
<dbReference type="GO" id="GO:0004674">
    <property type="term" value="F:protein serine/threonine kinase activity"/>
    <property type="evidence" value="ECO:0007669"/>
    <property type="project" value="UniProtKB-KW"/>
</dbReference>
<evidence type="ECO:0000256" key="1">
    <source>
        <dbReference type="ARBA" id="ARBA00005843"/>
    </source>
</evidence>
<dbReference type="InterPro" id="IPR050940">
    <property type="entry name" value="Actin_reg-Ser/Thr_kinase"/>
</dbReference>
<dbReference type="InterPro" id="IPR001245">
    <property type="entry name" value="Ser-Thr/Tyr_kinase_cat_dom"/>
</dbReference>
<sequence>FMNGGSLDRFIDDRTVEMPWTLRLSLSSDIAQGMKYLHSRGIFHRDLTSRVISP</sequence>
<protein>
    <recommendedName>
        <fullName evidence="7">Protein kinase domain-containing protein</fullName>
    </recommendedName>
</protein>
<keyword evidence="4" id="KW-0547">Nucleotide-binding</keyword>
<evidence type="ECO:0000256" key="4">
    <source>
        <dbReference type="ARBA" id="ARBA00022741"/>
    </source>
</evidence>
<dbReference type="InterPro" id="IPR011009">
    <property type="entry name" value="Kinase-like_dom_sf"/>
</dbReference>
<dbReference type="EnsemblMetazoa" id="G1427.3">
    <property type="protein sequence ID" value="G1427.3:cds"/>
    <property type="gene ID" value="G1427"/>
</dbReference>
<keyword evidence="9" id="KW-1185">Reference proteome</keyword>
<dbReference type="Gene3D" id="1.10.510.10">
    <property type="entry name" value="Transferase(Phosphotransferase) domain 1"/>
    <property type="match status" value="1"/>
</dbReference>
<accession>A0A8W8IJJ7</accession>
<dbReference type="PANTHER" id="PTHR46485:SF5">
    <property type="entry name" value="CENTER DIVIDER, ISOFORM A"/>
    <property type="match status" value="1"/>
</dbReference>
<keyword evidence="5" id="KW-0418">Kinase</keyword>
<feature type="domain" description="Protein kinase" evidence="7">
    <location>
        <begin position="1"/>
        <end position="54"/>
    </location>
</feature>
<dbReference type="AlphaFoldDB" id="A0A8W8IJJ7"/>
<evidence type="ECO:0000256" key="2">
    <source>
        <dbReference type="ARBA" id="ARBA00022527"/>
    </source>
</evidence>
<keyword evidence="3" id="KW-0808">Transferase</keyword>
<evidence type="ECO:0000313" key="8">
    <source>
        <dbReference type="EnsemblMetazoa" id="G1427.3:cds"/>
    </source>
</evidence>
<dbReference type="Proteomes" id="UP000005408">
    <property type="component" value="Unassembled WGS sequence"/>
</dbReference>
<organism evidence="8 9">
    <name type="scientific">Magallana gigas</name>
    <name type="common">Pacific oyster</name>
    <name type="synonym">Crassostrea gigas</name>
    <dbReference type="NCBI Taxonomy" id="29159"/>
    <lineage>
        <taxon>Eukaryota</taxon>
        <taxon>Metazoa</taxon>
        <taxon>Spiralia</taxon>
        <taxon>Lophotrochozoa</taxon>
        <taxon>Mollusca</taxon>
        <taxon>Bivalvia</taxon>
        <taxon>Autobranchia</taxon>
        <taxon>Pteriomorphia</taxon>
        <taxon>Ostreida</taxon>
        <taxon>Ostreoidea</taxon>
        <taxon>Ostreidae</taxon>
        <taxon>Magallana</taxon>
    </lineage>
</organism>
<keyword evidence="2" id="KW-0723">Serine/threonine-protein kinase</keyword>
<comment type="similarity">
    <text evidence="1">Belongs to the protein kinase superfamily. TKL Ser/Thr protein kinase family.</text>
</comment>
<dbReference type="InterPro" id="IPR000719">
    <property type="entry name" value="Prot_kinase_dom"/>
</dbReference>
<dbReference type="GO" id="GO:0005737">
    <property type="term" value="C:cytoplasm"/>
    <property type="evidence" value="ECO:0007669"/>
    <property type="project" value="TreeGrafter"/>
</dbReference>
<dbReference type="GO" id="GO:0030036">
    <property type="term" value="P:actin cytoskeleton organization"/>
    <property type="evidence" value="ECO:0007669"/>
    <property type="project" value="TreeGrafter"/>
</dbReference>
<proteinExistence type="inferred from homology"/>
<dbReference type="GO" id="GO:0005634">
    <property type="term" value="C:nucleus"/>
    <property type="evidence" value="ECO:0007669"/>
    <property type="project" value="TreeGrafter"/>
</dbReference>
<dbReference type="Pfam" id="PF07714">
    <property type="entry name" value="PK_Tyr_Ser-Thr"/>
    <property type="match status" value="1"/>
</dbReference>
<dbReference type="PANTHER" id="PTHR46485">
    <property type="entry name" value="LIM DOMAIN KINASE 1"/>
    <property type="match status" value="1"/>
</dbReference>